<evidence type="ECO:0000313" key="1">
    <source>
        <dbReference type="EMBL" id="VDK36149.1"/>
    </source>
</evidence>
<dbReference type="EMBL" id="UYRS01018470">
    <property type="protein sequence ID" value="VDK36149.1"/>
    <property type="molecule type" value="Genomic_DNA"/>
</dbReference>
<organism evidence="3">
    <name type="scientific">Taenia asiatica</name>
    <name type="common">Asian tapeworm</name>
    <dbReference type="NCBI Taxonomy" id="60517"/>
    <lineage>
        <taxon>Eukaryota</taxon>
        <taxon>Metazoa</taxon>
        <taxon>Spiralia</taxon>
        <taxon>Lophotrochozoa</taxon>
        <taxon>Platyhelminthes</taxon>
        <taxon>Cestoda</taxon>
        <taxon>Eucestoda</taxon>
        <taxon>Cyclophyllidea</taxon>
        <taxon>Taeniidae</taxon>
        <taxon>Taenia</taxon>
    </lineage>
</organism>
<evidence type="ECO:0000313" key="3">
    <source>
        <dbReference type="WBParaSite" id="TASK_0000611701-mRNA-1"/>
    </source>
</evidence>
<gene>
    <name evidence="1" type="ORF">TASK_LOCUS6118</name>
</gene>
<keyword evidence="2" id="KW-1185">Reference proteome</keyword>
<reference evidence="3" key="1">
    <citation type="submission" date="2017-02" db="UniProtKB">
        <authorList>
            <consortium name="WormBaseParasite"/>
        </authorList>
    </citation>
    <scope>IDENTIFICATION</scope>
</reference>
<accession>A0A0R3W784</accession>
<proteinExistence type="predicted"/>
<evidence type="ECO:0000313" key="2">
    <source>
        <dbReference type="Proteomes" id="UP000282613"/>
    </source>
</evidence>
<dbReference type="WBParaSite" id="TASK_0000611701-mRNA-1">
    <property type="protein sequence ID" value="TASK_0000611701-mRNA-1"/>
    <property type="gene ID" value="TASK_0000611701"/>
</dbReference>
<dbReference type="Proteomes" id="UP000282613">
    <property type="component" value="Unassembled WGS sequence"/>
</dbReference>
<protein>
    <submittedName>
        <fullName evidence="1 3">Uncharacterized protein</fullName>
    </submittedName>
</protein>
<dbReference type="AlphaFoldDB" id="A0A0R3W784"/>
<sequence length="50" mass="5345">MVSKGGLTTTVYLTIGHCLYSRSRRNTTTSIPLLAPSDGFVSFVLSVPIS</sequence>
<name>A0A0R3W784_TAEAS</name>
<reference evidence="1 2" key="2">
    <citation type="submission" date="2018-11" db="EMBL/GenBank/DDBJ databases">
        <authorList>
            <consortium name="Pathogen Informatics"/>
        </authorList>
    </citation>
    <scope>NUCLEOTIDE SEQUENCE [LARGE SCALE GENOMIC DNA]</scope>
</reference>